<dbReference type="Pfam" id="PF00702">
    <property type="entry name" value="Hydrolase"/>
    <property type="match status" value="1"/>
</dbReference>
<evidence type="ECO:0000313" key="1">
    <source>
        <dbReference type="EMBL" id="KAF7291068.1"/>
    </source>
</evidence>
<comment type="caution">
    <text evidence="1">The sequence shown here is derived from an EMBL/GenBank/DDBJ whole genome shotgun (WGS) entry which is preliminary data.</text>
</comment>
<dbReference type="InterPro" id="IPR023198">
    <property type="entry name" value="PGP-like_dom2"/>
</dbReference>
<proteinExistence type="predicted"/>
<reference evidence="1" key="1">
    <citation type="submission" date="2020-05" db="EMBL/GenBank/DDBJ databases">
        <title>Mycena genomes resolve the evolution of fungal bioluminescence.</title>
        <authorList>
            <person name="Tsai I.J."/>
        </authorList>
    </citation>
    <scope>NUCLEOTIDE SEQUENCE</scope>
    <source>
        <strain evidence="1">110903Hualien_Pintung</strain>
    </source>
</reference>
<dbReference type="EMBL" id="JACAZE010000025">
    <property type="protein sequence ID" value="KAF7291068.1"/>
    <property type="molecule type" value="Genomic_DNA"/>
</dbReference>
<dbReference type="InterPro" id="IPR051806">
    <property type="entry name" value="HAD-like_SPP"/>
</dbReference>
<dbReference type="Proteomes" id="UP000613580">
    <property type="component" value="Unassembled WGS sequence"/>
</dbReference>
<organism evidence="1 2">
    <name type="scientific">Mycena chlorophos</name>
    <name type="common">Agaric fungus</name>
    <name type="synonym">Agaricus chlorophos</name>
    <dbReference type="NCBI Taxonomy" id="658473"/>
    <lineage>
        <taxon>Eukaryota</taxon>
        <taxon>Fungi</taxon>
        <taxon>Dikarya</taxon>
        <taxon>Basidiomycota</taxon>
        <taxon>Agaricomycotina</taxon>
        <taxon>Agaricomycetes</taxon>
        <taxon>Agaricomycetidae</taxon>
        <taxon>Agaricales</taxon>
        <taxon>Marasmiineae</taxon>
        <taxon>Mycenaceae</taxon>
        <taxon>Mycena</taxon>
    </lineage>
</organism>
<accession>A0A8H6S2E4</accession>
<dbReference type="InterPro" id="IPR023214">
    <property type="entry name" value="HAD_sf"/>
</dbReference>
<evidence type="ECO:0000313" key="2">
    <source>
        <dbReference type="Proteomes" id="UP000613580"/>
    </source>
</evidence>
<dbReference type="InterPro" id="IPR006439">
    <property type="entry name" value="HAD-SF_hydro_IA"/>
</dbReference>
<dbReference type="NCBIfam" id="TIGR01509">
    <property type="entry name" value="HAD-SF-IA-v3"/>
    <property type="match status" value="1"/>
</dbReference>
<name>A0A8H6S2E4_MYCCL</name>
<dbReference type="GO" id="GO:0050308">
    <property type="term" value="F:sugar-phosphatase activity"/>
    <property type="evidence" value="ECO:0007669"/>
    <property type="project" value="TreeGrafter"/>
</dbReference>
<dbReference type="OrthoDB" id="40579at2759"/>
<dbReference type="PANTHER" id="PTHR43481">
    <property type="entry name" value="FRUCTOSE-1-PHOSPHATE PHOSPHATASE"/>
    <property type="match status" value="1"/>
</dbReference>
<protein>
    <recommendedName>
        <fullName evidence="3">HAD-like protein</fullName>
    </recommendedName>
</protein>
<dbReference type="PANTHER" id="PTHR43481:SF4">
    <property type="entry name" value="GLYCEROL-1-PHOSPHATE PHOSPHOHYDROLASE 1-RELATED"/>
    <property type="match status" value="1"/>
</dbReference>
<sequence length="238" mass="25669">MFLNESIQAGVVGAWDVFKRTYPHIDVTDILSSSHGVRPHFRRAKSDLLSDLKVRTVDNLRKHCGITDPVELQKEADRFEEAIVTSSTENGRAGIVVLPAIRLIGPKIGTAHALPSPRWAICTSATRDYAHTAVKIAGVPEPDVFVVAEDVKQGKPHPDPYLLGASKCGAKPENCVVFEDAPAGVQSGKAAGCKTIGFLTTHSRAQMEAAAPDFLVKNMSDCTFKLVENGVQITVNVE</sequence>
<dbReference type="Gene3D" id="3.40.50.1000">
    <property type="entry name" value="HAD superfamily/HAD-like"/>
    <property type="match status" value="1"/>
</dbReference>
<keyword evidence="2" id="KW-1185">Reference proteome</keyword>
<dbReference type="InterPro" id="IPR036412">
    <property type="entry name" value="HAD-like_sf"/>
</dbReference>
<dbReference type="AlphaFoldDB" id="A0A8H6S2E4"/>
<dbReference type="SUPFAM" id="SSF56784">
    <property type="entry name" value="HAD-like"/>
    <property type="match status" value="1"/>
</dbReference>
<evidence type="ECO:0008006" key="3">
    <source>
        <dbReference type="Google" id="ProtNLM"/>
    </source>
</evidence>
<dbReference type="Gene3D" id="1.10.150.240">
    <property type="entry name" value="Putative phosphatase, domain 2"/>
    <property type="match status" value="1"/>
</dbReference>
<gene>
    <name evidence="1" type="ORF">HMN09_01286100</name>
</gene>